<name>A0A1M5YLY0_9FIRM</name>
<dbReference type="PANTHER" id="PTHR34978:SF3">
    <property type="entry name" value="SLR0241 PROTEIN"/>
    <property type="match status" value="1"/>
</dbReference>
<feature type="transmembrane region" description="Helical" evidence="1">
    <location>
        <begin position="29"/>
        <end position="49"/>
    </location>
</feature>
<dbReference type="PANTHER" id="PTHR34978">
    <property type="entry name" value="POSSIBLE SENSOR-TRANSDUCER PROTEIN BLAR"/>
    <property type="match status" value="1"/>
</dbReference>
<reference evidence="3 4" key="1">
    <citation type="submission" date="2016-11" db="EMBL/GenBank/DDBJ databases">
        <authorList>
            <person name="Jaros S."/>
            <person name="Januszkiewicz K."/>
            <person name="Wedrychowicz H."/>
        </authorList>
    </citation>
    <scope>NUCLEOTIDE SEQUENCE [LARGE SCALE GENOMIC DNA]</scope>
    <source>
        <strain evidence="3 4">DSM 10068</strain>
    </source>
</reference>
<dbReference type="AlphaFoldDB" id="A0A1M5YLY0"/>
<keyword evidence="1" id="KW-1133">Transmembrane helix</keyword>
<dbReference type="EMBL" id="FQXV01000009">
    <property type="protein sequence ID" value="SHI12908.1"/>
    <property type="molecule type" value="Genomic_DNA"/>
</dbReference>
<keyword evidence="4" id="KW-1185">Reference proteome</keyword>
<dbReference type="STRING" id="1123282.SAMN02745823_02633"/>
<feature type="domain" description="Peptidase M56" evidence="2">
    <location>
        <begin position="3"/>
        <end position="301"/>
    </location>
</feature>
<evidence type="ECO:0000259" key="2">
    <source>
        <dbReference type="Pfam" id="PF05569"/>
    </source>
</evidence>
<evidence type="ECO:0000313" key="4">
    <source>
        <dbReference type="Proteomes" id="UP000183995"/>
    </source>
</evidence>
<evidence type="ECO:0000313" key="3">
    <source>
        <dbReference type="EMBL" id="SHI12908.1"/>
    </source>
</evidence>
<keyword evidence="1" id="KW-0812">Transmembrane</keyword>
<proteinExistence type="predicted"/>
<gene>
    <name evidence="3" type="ORF">SAMN02745823_02633</name>
</gene>
<sequence length="736" mass="79549">MTECIITSSALILAVTALRFIFRGKISRRLQYALWGLVLLRLMLPFPLLGSPMSVMNLIEPAESPAAFDSVPVPDTAGQLAMMLPAVQPDMASPGGQAAPAEFVQEQESPARAGAPAMLSRALALAWLIGGVALGLWFIGANFVFYRRLCKTRTTFDVPGSKLLVYIAGGIASPCLFGLFRPAVYLTPKAAKNGEGVRHVLAHETCHYRHGDHVWSLLRGLVLALWWWNPLVWVAAVLSRADGELACDEAVVQNLGSGERLAYGHTLVDLIAVKPAPSGLVSAATMMISGKRSVKERLNMIVKNPKALIPAVIAVVLIAALCVALTFTGAARKTSLSDAGPSGSPEAAADNTPLSAQEALDLFEKSVGWASGVTSFRIPEGYDKPEDWDILITGRQITDDGFSHSVQFLEAVNSTRTWQPGRQYTLEVDDSSYTALRITAALPGEDGMPLDKSIVFSFPKEKLSDSDKEVITALVKSFGKAIKNVSLQKPLEVQRKGVTDNYTQFVTPELLAKWLEIPVGGPGQTIETYVPDRIEIANIKADGGVCTVSGTLVEVATQGGADLTHPVSITVIHQNGKWLISGYAIVADIYSVKHTIGPYELSLPEGWQVTGSVYDLTIRSDKAAGTVSLRSYDPGGTISQLIDNHGEILSNRIIVGFKYPASIVEVRATQPAAAQDNAYKDELHIYIVLKDLRYAFDLYFDPAVIDRDTAMKIARSFTIDDAAFKLDIEPRTTATK</sequence>
<dbReference type="RefSeq" id="WP_073079765.1">
    <property type="nucleotide sequence ID" value="NZ_FQXV01000009.1"/>
</dbReference>
<organism evidence="3 4">
    <name type="scientific">Sporobacter termitidis DSM 10068</name>
    <dbReference type="NCBI Taxonomy" id="1123282"/>
    <lineage>
        <taxon>Bacteria</taxon>
        <taxon>Bacillati</taxon>
        <taxon>Bacillota</taxon>
        <taxon>Clostridia</taxon>
        <taxon>Eubacteriales</taxon>
        <taxon>Oscillospiraceae</taxon>
        <taxon>Sporobacter</taxon>
    </lineage>
</organism>
<protein>
    <submittedName>
        <fullName evidence="3">Signal transducer regulating beta-lactamase production, contains metallopeptidase domain</fullName>
    </submittedName>
</protein>
<evidence type="ECO:0000256" key="1">
    <source>
        <dbReference type="SAM" id="Phobius"/>
    </source>
</evidence>
<feature type="transmembrane region" description="Helical" evidence="1">
    <location>
        <begin position="163"/>
        <end position="180"/>
    </location>
</feature>
<dbReference type="CDD" id="cd07341">
    <property type="entry name" value="M56_BlaR1_MecR1_like"/>
    <property type="match status" value="1"/>
</dbReference>
<dbReference type="OrthoDB" id="9804799at2"/>
<dbReference type="Proteomes" id="UP000183995">
    <property type="component" value="Unassembled WGS sequence"/>
</dbReference>
<dbReference type="Pfam" id="PF05569">
    <property type="entry name" value="Peptidase_M56"/>
    <property type="match status" value="1"/>
</dbReference>
<accession>A0A1M5YLY0</accession>
<keyword evidence="1" id="KW-0472">Membrane</keyword>
<feature type="transmembrane region" description="Helical" evidence="1">
    <location>
        <begin position="307"/>
        <end position="327"/>
    </location>
</feature>
<feature type="transmembrane region" description="Helical" evidence="1">
    <location>
        <begin position="122"/>
        <end position="143"/>
    </location>
</feature>
<dbReference type="InterPro" id="IPR052173">
    <property type="entry name" value="Beta-lactam_resp_regulator"/>
</dbReference>
<dbReference type="InterPro" id="IPR008756">
    <property type="entry name" value="Peptidase_M56"/>
</dbReference>